<keyword evidence="1" id="KW-0812">Transmembrane</keyword>
<dbReference type="RefSeq" id="WP_380930412.1">
    <property type="nucleotide sequence ID" value="NZ_JBHUGS010000003.1"/>
</dbReference>
<evidence type="ECO:0008006" key="4">
    <source>
        <dbReference type="Google" id="ProtNLM"/>
    </source>
</evidence>
<organism evidence="2 3">
    <name type="scientific">Sphingomonas arantia</name>
    <dbReference type="NCBI Taxonomy" id="1460676"/>
    <lineage>
        <taxon>Bacteria</taxon>
        <taxon>Pseudomonadati</taxon>
        <taxon>Pseudomonadota</taxon>
        <taxon>Alphaproteobacteria</taxon>
        <taxon>Sphingomonadales</taxon>
        <taxon>Sphingomonadaceae</taxon>
        <taxon>Sphingomonas</taxon>
    </lineage>
</organism>
<comment type="caution">
    <text evidence="2">The sequence shown here is derived from an EMBL/GenBank/DDBJ whole genome shotgun (WGS) entry which is preliminary data.</text>
</comment>
<accession>A0ABW4TZZ7</accession>
<evidence type="ECO:0000313" key="2">
    <source>
        <dbReference type="EMBL" id="MFD1951618.1"/>
    </source>
</evidence>
<feature type="transmembrane region" description="Helical" evidence="1">
    <location>
        <begin position="152"/>
        <end position="173"/>
    </location>
</feature>
<keyword evidence="1" id="KW-0472">Membrane</keyword>
<dbReference type="Proteomes" id="UP001597400">
    <property type="component" value="Unassembled WGS sequence"/>
</dbReference>
<sequence>MYTDTDLDGAVAAGVLTPEAALAFRRYLTGSAGDGAADEEQFRLLTGFNDIFVAIATILLLSALAWIGSSIVLASITTQFESPFGVSGPMPRNFTPLGGLFVAAAAWGLAEYFTRRRRMALPSILLLLAFVGGVAKTVVDVAVWMLPFGDPHMEGVVIALSGVVAAGAAYLHWRRFHVPITIAALAAGVVAVAMGVALALVPALESYLAIVALIAGLIVFAFAMRWDMSDTARTTRRADVAFWLHLLAAPLIVHPVFKLLGLLDGGATAGEAVVVIILYVLLGIVALAVDRRALMVSALFYVLYALATLFREFGAISLNLALTGLVIGSALLLLSAFWHGARAAIVNRLPDDLRRRLPAVSGRKPALV</sequence>
<dbReference type="EMBL" id="JBHUGS010000003">
    <property type="protein sequence ID" value="MFD1951618.1"/>
    <property type="molecule type" value="Genomic_DNA"/>
</dbReference>
<name>A0ABW4TZZ7_9SPHN</name>
<gene>
    <name evidence="2" type="ORF">ACFSGX_12660</name>
</gene>
<reference evidence="3" key="1">
    <citation type="journal article" date="2019" name="Int. J. Syst. Evol. Microbiol.">
        <title>The Global Catalogue of Microorganisms (GCM) 10K type strain sequencing project: providing services to taxonomists for standard genome sequencing and annotation.</title>
        <authorList>
            <consortium name="The Broad Institute Genomics Platform"/>
            <consortium name="The Broad Institute Genome Sequencing Center for Infectious Disease"/>
            <person name="Wu L."/>
            <person name="Ma J."/>
        </authorList>
    </citation>
    <scope>NUCLEOTIDE SEQUENCE [LARGE SCALE GENOMIC DNA]</scope>
    <source>
        <strain evidence="3">CGMCC 1.12702</strain>
    </source>
</reference>
<protein>
    <recommendedName>
        <fullName evidence="4">DUF2157 domain-containing protein</fullName>
    </recommendedName>
</protein>
<feature type="transmembrane region" description="Helical" evidence="1">
    <location>
        <begin position="316"/>
        <end position="338"/>
    </location>
</feature>
<feature type="transmembrane region" description="Helical" evidence="1">
    <location>
        <begin position="51"/>
        <end position="74"/>
    </location>
</feature>
<feature type="transmembrane region" description="Helical" evidence="1">
    <location>
        <begin position="293"/>
        <end position="310"/>
    </location>
</feature>
<feature type="transmembrane region" description="Helical" evidence="1">
    <location>
        <begin position="94"/>
        <end position="113"/>
    </location>
</feature>
<feature type="transmembrane region" description="Helical" evidence="1">
    <location>
        <begin position="269"/>
        <end position="288"/>
    </location>
</feature>
<feature type="transmembrane region" description="Helical" evidence="1">
    <location>
        <begin position="238"/>
        <end position="257"/>
    </location>
</feature>
<keyword evidence="3" id="KW-1185">Reference proteome</keyword>
<feature type="transmembrane region" description="Helical" evidence="1">
    <location>
        <begin position="125"/>
        <end position="146"/>
    </location>
</feature>
<evidence type="ECO:0000313" key="3">
    <source>
        <dbReference type="Proteomes" id="UP001597400"/>
    </source>
</evidence>
<feature type="transmembrane region" description="Helical" evidence="1">
    <location>
        <begin position="180"/>
        <end position="201"/>
    </location>
</feature>
<keyword evidence="1" id="KW-1133">Transmembrane helix</keyword>
<feature type="transmembrane region" description="Helical" evidence="1">
    <location>
        <begin position="207"/>
        <end position="226"/>
    </location>
</feature>
<evidence type="ECO:0000256" key="1">
    <source>
        <dbReference type="SAM" id="Phobius"/>
    </source>
</evidence>
<proteinExistence type="predicted"/>